<organism evidence="11 12">
    <name type="scientific">Clostridium sporogenes</name>
    <dbReference type="NCBI Taxonomy" id="1509"/>
    <lineage>
        <taxon>Bacteria</taxon>
        <taxon>Bacillati</taxon>
        <taxon>Bacillota</taxon>
        <taxon>Clostridia</taxon>
        <taxon>Eubacteriales</taxon>
        <taxon>Clostridiaceae</taxon>
        <taxon>Clostridium</taxon>
    </lineage>
</organism>
<dbReference type="RefSeq" id="WP_072586827.1">
    <property type="nucleotide sequence ID" value="NZ_CP013243.1"/>
</dbReference>
<reference evidence="11 12" key="1">
    <citation type="submission" date="2015-11" db="EMBL/GenBank/DDBJ databases">
        <authorList>
            <person name="Hill K.K."/>
            <person name="Shirey T.B."/>
            <person name="Raphael B."/>
            <person name="Daligault H.E."/>
            <person name="Davenport K.W."/>
            <person name="Bruce D.C."/>
            <person name="Foley B.T."/>
            <person name="Johnson S.L."/>
        </authorList>
    </citation>
    <scope>NUCLEOTIDE SEQUENCE [LARGE SCALE GENOMIC DNA]</scope>
    <source>
        <strain evidence="11 12">CDC_1632</strain>
    </source>
</reference>
<comment type="subcellular location">
    <subcellularLocation>
        <location evidence="7">Cytoplasm</location>
    </subcellularLocation>
</comment>
<dbReference type="SUPFAM" id="SSF69705">
    <property type="entry name" value="Transcription factor NusA, N-terminal domain"/>
    <property type="match status" value="1"/>
</dbReference>
<keyword evidence="8" id="KW-0175">Coiled coil</keyword>
<dbReference type="GO" id="GO:0031564">
    <property type="term" value="P:transcription antitermination"/>
    <property type="evidence" value="ECO:0007669"/>
    <property type="project" value="UniProtKB-UniRule"/>
</dbReference>
<evidence type="ECO:0000256" key="8">
    <source>
        <dbReference type="SAM" id="Coils"/>
    </source>
</evidence>
<dbReference type="eggNOG" id="COG0195">
    <property type="taxonomic scope" value="Bacteria"/>
</dbReference>
<evidence type="ECO:0000256" key="2">
    <source>
        <dbReference type="ARBA" id="ARBA00022490"/>
    </source>
</evidence>
<proteinExistence type="inferred from homology"/>
<dbReference type="CDD" id="cd22529">
    <property type="entry name" value="KH-II_NusA_rpt2"/>
    <property type="match status" value="1"/>
</dbReference>
<dbReference type="InterPro" id="IPR036555">
    <property type="entry name" value="NusA_N_sf"/>
</dbReference>
<dbReference type="NCBIfam" id="TIGR01953">
    <property type="entry name" value="NusA"/>
    <property type="match status" value="1"/>
</dbReference>
<dbReference type="CDD" id="cd02134">
    <property type="entry name" value="KH-II_NusA_rpt1"/>
    <property type="match status" value="1"/>
</dbReference>
<feature type="coiled-coil region" evidence="8">
    <location>
        <begin position="403"/>
        <end position="430"/>
    </location>
</feature>
<evidence type="ECO:0000256" key="6">
    <source>
        <dbReference type="ARBA" id="ARBA00023163"/>
    </source>
</evidence>
<dbReference type="InterPro" id="IPR015946">
    <property type="entry name" value="KH_dom-like_a/b"/>
</dbReference>
<keyword evidence="4 7" id="KW-0694">RNA-binding</keyword>
<dbReference type="FunFam" id="3.30.300.20:FF:000002">
    <property type="entry name" value="Transcription termination/antitermination protein NusA"/>
    <property type="match status" value="1"/>
</dbReference>
<keyword evidence="5 7" id="KW-0805">Transcription regulation</keyword>
<dbReference type="Gene3D" id="3.30.1480.10">
    <property type="entry name" value="NusA, N-terminal domain"/>
    <property type="match status" value="1"/>
</dbReference>
<dbReference type="InterPro" id="IPR009019">
    <property type="entry name" value="KH_sf_prok-type"/>
</dbReference>
<dbReference type="SUPFAM" id="SSF54814">
    <property type="entry name" value="Prokaryotic type KH domain (KH-domain type II)"/>
    <property type="match status" value="2"/>
</dbReference>
<dbReference type="GO" id="GO:0006353">
    <property type="term" value="P:DNA-templated transcription termination"/>
    <property type="evidence" value="ECO:0007669"/>
    <property type="project" value="UniProtKB-UniRule"/>
</dbReference>
<dbReference type="GO" id="GO:0005829">
    <property type="term" value="C:cytosol"/>
    <property type="evidence" value="ECO:0007669"/>
    <property type="project" value="TreeGrafter"/>
</dbReference>
<dbReference type="EMBL" id="CP013243">
    <property type="protein sequence ID" value="APH13364.1"/>
    <property type="molecule type" value="Genomic_DNA"/>
</dbReference>
<dbReference type="Gene3D" id="3.30.300.20">
    <property type="match status" value="2"/>
</dbReference>
<accession>A0A1L3NB68</accession>
<evidence type="ECO:0000256" key="3">
    <source>
        <dbReference type="ARBA" id="ARBA00022814"/>
    </source>
</evidence>
<evidence type="ECO:0000259" key="9">
    <source>
        <dbReference type="SMART" id="SM00316"/>
    </source>
</evidence>
<dbReference type="InterPro" id="IPR003029">
    <property type="entry name" value="S1_domain"/>
</dbReference>
<name>A0A1L3NB68_CLOSG</name>
<sequence length="457" mass="51882">MNQEFVEALKEIVKEKGITADLLFTTIEDALVTAYKKNYAKQGGSTNNVKVIMNRENGEIKVYAQKKVVELVEEEIEEISLEDAKEIDPNYELEDIINIEVTPKKFGRIAAQAAKQVVIQRIKEEERRIVYNEYIEKEEDILTGTVLRKDKGNILINVGKSEAVLGPNEQIPGEQFRFNEKIKLYVVEVKNTTKGPQVLISRTHPGLVKRLFELEVPEIYNGVVEIKSIAREAGSRTKIAVYSNDEAVDPMGACVGPKGVRVQNIVNELKNEKIDIIKWSKFPDELISNALSPAKVIDVTIVDEENKAARVVVDDSQLSLAIGKEGQNVRLAAKLTGWKIDIKSKSQAEKEETLNLSETKDEVILENKEEDKEEKIDLHEEMDSIVEDTKENIKEEISVSENNQEVDSELEKAMEEVFNTEDKENKLEKDINLFEDDDEKPSIDTEKAIEEIFKDEF</sequence>
<dbReference type="SMART" id="SM00316">
    <property type="entry name" value="S1"/>
    <property type="match status" value="1"/>
</dbReference>
<comment type="similarity">
    <text evidence="7">Belongs to the NusA family.</text>
</comment>
<comment type="subunit">
    <text evidence="7">Monomer. Binds directly to the core enzyme of the DNA-dependent RNA polymerase and to nascent RNA.</text>
</comment>
<dbReference type="HAMAP" id="MF_00945_B">
    <property type="entry name" value="NusA_B"/>
    <property type="match status" value="1"/>
</dbReference>
<dbReference type="PANTHER" id="PTHR22648:SF0">
    <property type="entry name" value="TRANSCRIPTION TERMINATION_ANTITERMINATION PROTEIN NUSA"/>
    <property type="match status" value="1"/>
</dbReference>
<dbReference type="Proteomes" id="UP000182204">
    <property type="component" value="Chromosome"/>
</dbReference>
<feature type="domain" description="K Homology" evidence="10">
    <location>
        <begin position="233"/>
        <end position="306"/>
    </location>
</feature>
<feature type="domain" description="K Homology" evidence="10">
    <location>
        <begin position="307"/>
        <end position="415"/>
    </location>
</feature>
<evidence type="ECO:0000256" key="4">
    <source>
        <dbReference type="ARBA" id="ARBA00022884"/>
    </source>
</evidence>
<dbReference type="Pfam" id="PF26594">
    <property type="entry name" value="KH_NusA_2nd"/>
    <property type="match status" value="1"/>
</dbReference>
<dbReference type="Pfam" id="PF13184">
    <property type="entry name" value="KH_NusA_1st"/>
    <property type="match status" value="1"/>
</dbReference>
<evidence type="ECO:0000256" key="1">
    <source>
        <dbReference type="ARBA" id="ARBA00022472"/>
    </source>
</evidence>
<evidence type="ECO:0000313" key="12">
    <source>
        <dbReference type="Proteomes" id="UP000182204"/>
    </source>
</evidence>
<dbReference type="InterPro" id="IPR013735">
    <property type="entry name" value="TF_NusA_N"/>
</dbReference>
<gene>
    <name evidence="7 11" type="primary">nusA</name>
    <name evidence="11" type="ORF">NPD5_3567</name>
</gene>
<dbReference type="AlphaFoldDB" id="A0A1L3NB68"/>
<dbReference type="Pfam" id="PF08529">
    <property type="entry name" value="NusA_N"/>
    <property type="match status" value="1"/>
</dbReference>
<evidence type="ECO:0000313" key="11">
    <source>
        <dbReference type="EMBL" id="APH13364.1"/>
    </source>
</evidence>
<keyword evidence="1 7" id="KW-0806">Transcription termination</keyword>
<dbReference type="GO" id="GO:0003723">
    <property type="term" value="F:RNA binding"/>
    <property type="evidence" value="ECO:0007669"/>
    <property type="project" value="UniProtKB-UniRule"/>
</dbReference>
<evidence type="ECO:0000256" key="7">
    <source>
        <dbReference type="HAMAP-Rule" id="MF_00945"/>
    </source>
</evidence>
<evidence type="ECO:0000256" key="5">
    <source>
        <dbReference type="ARBA" id="ARBA00023015"/>
    </source>
</evidence>
<dbReference type="PROSITE" id="PS50084">
    <property type="entry name" value="KH_TYPE_1"/>
    <property type="match status" value="1"/>
</dbReference>
<dbReference type="InterPro" id="IPR010213">
    <property type="entry name" value="TF_NusA"/>
</dbReference>
<protein>
    <recommendedName>
        <fullName evidence="7">Transcription termination/antitermination protein NusA</fullName>
    </recommendedName>
</protein>
<dbReference type="InterPro" id="IPR025249">
    <property type="entry name" value="TF_NusA_KH_1st"/>
</dbReference>
<dbReference type="FunFam" id="3.30.300.20:FF:000005">
    <property type="entry name" value="Transcription termination/antitermination protein NusA"/>
    <property type="match status" value="1"/>
</dbReference>
<evidence type="ECO:0000259" key="10">
    <source>
        <dbReference type="SMART" id="SM00322"/>
    </source>
</evidence>
<dbReference type="InterPro" id="IPR004087">
    <property type="entry name" value="KH_dom"/>
</dbReference>
<dbReference type="GO" id="GO:0003700">
    <property type="term" value="F:DNA-binding transcription factor activity"/>
    <property type="evidence" value="ECO:0007669"/>
    <property type="project" value="InterPro"/>
</dbReference>
<dbReference type="PANTHER" id="PTHR22648">
    <property type="entry name" value="TRANSCRIPTION TERMINATION FACTOR NUSA"/>
    <property type="match status" value="1"/>
</dbReference>
<dbReference type="InterPro" id="IPR012340">
    <property type="entry name" value="NA-bd_OB-fold"/>
</dbReference>
<keyword evidence="6 7" id="KW-0804">Transcription</keyword>
<dbReference type="Gene3D" id="2.40.50.140">
    <property type="entry name" value="Nucleic acid-binding proteins"/>
    <property type="match status" value="1"/>
</dbReference>
<dbReference type="SMART" id="SM00322">
    <property type="entry name" value="KH"/>
    <property type="match status" value="2"/>
</dbReference>
<dbReference type="InterPro" id="IPR030842">
    <property type="entry name" value="TF_NusA_bacterial"/>
</dbReference>
<dbReference type="FunFam" id="3.30.1480.10:FF:000002">
    <property type="entry name" value="Transcription termination/antitermination protein NusA"/>
    <property type="match status" value="1"/>
</dbReference>
<dbReference type="InterPro" id="IPR058582">
    <property type="entry name" value="KH_NusA_2nd"/>
</dbReference>
<dbReference type="CDD" id="cd04455">
    <property type="entry name" value="S1_NusA"/>
    <property type="match status" value="1"/>
</dbReference>
<comment type="function">
    <text evidence="7">Participates in both transcription termination and antitermination.</text>
</comment>
<keyword evidence="2 7" id="KW-0963">Cytoplasm</keyword>
<dbReference type="SUPFAM" id="SSF50249">
    <property type="entry name" value="Nucleic acid-binding proteins"/>
    <property type="match status" value="1"/>
</dbReference>
<feature type="domain" description="S1 motif" evidence="9">
    <location>
        <begin position="137"/>
        <end position="203"/>
    </location>
</feature>
<dbReference type="STRING" id="413999.CBO2420"/>
<keyword evidence="3 7" id="KW-0889">Transcription antitermination</keyword>